<dbReference type="Proteomes" id="UP000032611">
    <property type="component" value="Chromosome"/>
</dbReference>
<dbReference type="Gene3D" id="3.40.50.10420">
    <property type="entry name" value="NagB/RpiA/CoA transferase-like"/>
    <property type="match status" value="1"/>
</dbReference>
<dbReference type="KEGG" id="mey:TM49_06850"/>
<sequence>MSIDAHKSAVRERVWSELRKVAVPDSRFHYDFGEFIADFEGGEAAVERLVDHPYYQSARYIFITPDNCLDRLRLKALQDGKTVLMTTYSIKRGFWLLDPAEIPEEIYLYASTLDGMERVGKPLTLAEIETMPMVDYMVTGTGAINTEGIRFGKGHGFFDAEWGMLYKLGRITADTPAAAVVHDCQVLEEELTPDVYDTVADVIFTPTRTIAVDNPHKPTCGILWDRLDPHMLATIPPLQELKAMEEGVA</sequence>
<dbReference type="Pfam" id="PF01812">
    <property type="entry name" value="5-FTHF_cyc-lig"/>
    <property type="match status" value="1"/>
</dbReference>
<dbReference type="PATRIC" id="fig|1486262.3.peg.1411"/>
<dbReference type="PANTHER" id="PTHR13017">
    <property type="entry name" value="5-FORMYLTETRAHYDROFOLATE CYCLO-LIGASE-RELATED"/>
    <property type="match status" value="1"/>
</dbReference>
<evidence type="ECO:0000313" key="1">
    <source>
        <dbReference type="EMBL" id="AJY45476.1"/>
    </source>
</evidence>
<dbReference type="InterPro" id="IPR002698">
    <property type="entry name" value="FTHF_cligase"/>
</dbReference>
<keyword evidence="2" id="KW-1185">Reference proteome</keyword>
<dbReference type="HOGENOM" id="CLU_031500_2_0_5"/>
<gene>
    <name evidence="1" type="ORF">TM49_06850</name>
</gene>
<organism evidence="1 2">
    <name type="scientific">Martelella endophytica</name>
    <dbReference type="NCBI Taxonomy" id="1486262"/>
    <lineage>
        <taxon>Bacteria</taxon>
        <taxon>Pseudomonadati</taxon>
        <taxon>Pseudomonadota</taxon>
        <taxon>Alphaproteobacteria</taxon>
        <taxon>Hyphomicrobiales</taxon>
        <taxon>Aurantimonadaceae</taxon>
        <taxon>Martelella</taxon>
    </lineage>
</organism>
<proteinExistence type="predicted"/>
<dbReference type="SUPFAM" id="SSF100950">
    <property type="entry name" value="NagB/RpiA/CoA transferase-like"/>
    <property type="match status" value="1"/>
</dbReference>
<dbReference type="OrthoDB" id="9156280at2"/>
<dbReference type="EMBL" id="CP010803">
    <property type="protein sequence ID" value="AJY45476.1"/>
    <property type="molecule type" value="Genomic_DNA"/>
</dbReference>
<dbReference type="GO" id="GO:0005737">
    <property type="term" value="C:cytoplasm"/>
    <property type="evidence" value="ECO:0007669"/>
    <property type="project" value="TreeGrafter"/>
</dbReference>
<dbReference type="PANTHER" id="PTHR13017:SF0">
    <property type="entry name" value="METHENYLTETRAHYDROFOLATE SYNTHASE DOMAIN-CONTAINING PROTEIN"/>
    <property type="match status" value="1"/>
</dbReference>
<dbReference type="AlphaFoldDB" id="A0A0D5LMX0"/>
<accession>A0A0D5LMX0</accession>
<dbReference type="STRING" id="1486262.TM49_06850"/>
<dbReference type="GO" id="GO:0016874">
    <property type="term" value="F:ligase activity"/>
    <property type="evidence" value="ECO:0007669"/>
    <property type="project" value="UniProtKB-KW"/>
</dbReference>
<evidence type="ECO:0000313" key="2">
    <source>
        <dbReference type="Proteomes" id="UP000032611"/>
    </source>
</evidence>
<dbReference type="InterPro" id="IPR037171">
    <property type="entry name" value="NagB/RpiA_transferase-like"/>
</dbReference>
<dbReference type="InterPro" id="IPR024185">
    <property type="entry name" value="FTHF_cligase-like_sf"/>
</dbReference>
<reference evidence="1 2" key="1">
    <citation type="journal article" date="2015" name="Genome Announc.">
        <title>Complete genome sequence of Martelella endophytica YC6887, which has antifungal activity associated with a halophyte.</title>
        <authorList>
            <person name="Khan A."/>
            <person name="Khan H."/>
            <person name="Chung E.J."/>
            <person name="Hossain M.T."/>
            <person name="Chung Y.R."/>
        </authorList>
    </citation>
    <scope>NUCLEOTIDE SEQUENCE [LARGE SCALE GENOMIC DNA]</scope>
    <source>
        <strain evidence="1">YC6887</strain>
    </source>
</reference>
<keyword evidence="1" id="KW-0436">Ligase</keyword>
<dbReference type="RefSeq" id="WP_045680131.1">
    <property type="nucleotide sequence ID" value="NZ_CP010803.1"/>
</dbReference>
<name>A0A0D5LMX0_MAREN</name>
<protein>
    <submittedName>
        <fullName evidence="1">5-formyltetrahydrofolate cyclo-ligase</fullName>
    </submittedName>
</protein>